<protein>
    <submittedName>
        <fullName evidence="5">Imelysin family protein</fullName>
    </submittedName>
    <submittedName>
        <fullName evidence="6">Signal peptidase</fullName>
    </submittedName>
</protein>
<keyword evidence="7" id="KW-1185">Reference proteome</keyword>
<dbReference type="Proteomes" id="UP000217448">
    <property type="component" value="Unassembled WGS sequence"/>
</dbReference>
<dbReference type="InterPro" id="IPR038352">
    <property type="entry name" value="Imelysin_sf"/>
</dbReference>
<comment type="caution">
    <text evidence="6">The sequence shown here is derived from an EMBL/GenBank/DDBJ whole genome shotgun (WGS) entry which is preliminary data.</text>
</comment>
<dbReference type="CDD" id="cd14659">
    <property type="entry name" value="Imelysin-like_IPPA"/>
    <property type="match status" value="1"/>
</dbReference>
<gene>
    <name evidence="5" type="ORF">CLG85_021210</name>
    <name evidence="6" type="ORF">CLG85_20685</name>
</gene>
<feature type="signal peptide" evidence="3">
    <location>
        <begin position="1"/>
        <end position="26"/>
    </location>
</feature>
<proteinExistence type="predicted"/>
<organism evidence="6">
    <name type="scientific">Alloyangia mangrovi</name>
    <dbReference type="NCBI Taxonomy" id="1779329"/>
    <lineage>
        <taxon>Bacteria</taxon>
        <taxon>Pseudomonadati</taxon>
        <taxon>Pseudomonadota</taxon>
        <taxon>Alphaproteobacteria</taxon>
        <taxon>Rhodobacterales</taxon>
        <taxon>Roseobacteraceae</taxon>
        <taxon>Alloyangia</taxon>
    </lineage>
</organism>
<dbReference type="EMBL" id="NTHN02000053">
    <property type="protein sequence ID" value="MCT4372686.1"/>
    <property type="molecule type" value="Genomic_DNA"/>
</dbReference>
<sequence length="335" mass="36273">MKTSLTLCAMLLASPLAAPLSAPAQAGVPEALDEHILPAFAAFAQATETLAGAAQAECTAGSLQDAWMHAFDLWNAVADIHIGPSETGALPVAFWPDSRGFTPKTLTKLIAGEEEIGRDPIAYGDVSIAARGLYPLEYMLYDPAFSDYEKGSYSCTLVQTMTRDLARQAAKLDAGWEGQFADVLRTAGQEGNATYMGEDEAIRALYTQILTGLEFTADTRLGRPLGTFERPRPTRAEAWRSGRSLRNVLQDSKGAYDMAAALADWDLPQSKAALDRLYELAERVEDPSFQTVDDPSERLHVEILQQQVRALSDALETEIGLRLGIQPGFNSGDGD</sequence>
<evidence type="ECO:0000256" key="2">
    <source>
        <dbReference type="ARBA" id="ARBA00022729"/>
    </source>
</evidence>
<dbReference type="GO" id="GO:0030313">
    <property type="term" value="C:cell envelope"/>
    <property type="evidence" value="ECO:0007669"/>
    <property type="project" value="UniProtKB-SubCell"/>
</dbReference>
<comment type="subcellular location">
    <subcellularLocation>
        <location evidence="1">Cell envelope</location>
    </subcellularLocation>
</comment>
<evidence type="ECO:0000313" key="7">
    <source>
        <dbReference type="Proteomes" id="UP000217448"/>
    </source>
</evidence>
<dbReference type="OrthoDB" id="5729110at2"/>
<dbReference type="EMBL" id="NTHN01000403">
    <property type="protein sequence ID" value="PBD17331.1"/>
    <property type="molecule type" value="Genomic_DNA"/>
</dbReference>
<evidence type="ECO:0000256" key="3">
    <source>
        <dbReference type="SAM" id="SignalP"/>
    </source>
</evidence>
<dbReference type="Gene3D" id="1.20.1420.20">
    <property type="entry name" value="M75 peptidase, HXXE motif"/>
    <property type="match status" value="1"/>
</dbReference>
<accession>A0A2A3JQ62</accession>
<dbReference type="InterPro" id="IPR018976">
    <property type="entry name" value="Imelysin-like"/>
</dbReference>
<name>A0A2A3JQ62_9RHOB</name>
<evidence type="ECO:0000313" key="6">
    <source>
        <dbReference type="EMBL" id="PBD17331.1"/>
    </source>
</evidence>
<dbReference type="AlphaFoldDB" id="A0A2A3JQ62"/>
<feature type="chain" id="PRO_5012449507" evidence="3">
    <location>
        <begin position="27"/>
        <end position="335"/>
    </location>
</feature>
<dbReference type="RefSeq" id="WP_095883917.1">
    <property type="nucleotide sequence ID" value="NZ_NTHN02000053.1"/>
</dbReference>
<reference evidence="6" key="1">
    <citation type="submission" date="2017-09" db="EMBL/GenBank/DDBJ databases">
        <title>Yangia sp. SAOS 153D whole genome sequencing.</title>
        <authorList>
            <person name="Verma A."/>
            <person name="Krishnamurthi S."/>
        </authorList>
    </citation>
    <scope>NUCLEOTIDE SEQUENCE [LARGE SCALE GENOMIC DNA]</scope>
    <source>
        <strain evidence="6">SAOS 153D</strain>
    </source>
</reference>
<feature type="domain" description="Imelysin-like" evidence="4">
    <location>
        <begin position="36"/>
        <end position="313"/>
    </location>
</feature>
<reference evidence="7" key="2">
    <citation type="submission" date="2023-07" db="EMBL/GenBank/DDBJ databases">
        <title>Yangia mangrovi SAOS 153D genome.</title>
        <authorList>
            <person name="Verma A."/>
            <person name="Pal Y."/>
            <person name="Sundharam S."/>
            <person name="Bisht B."/>
            <person name="Srinivasan K."/>
        </authorList>
    </citation>
    <scope>NUCLEOTIDE SEQUENCE [LARGE SCALE GENOMIC DNA]</scope>
    <source>
        <strain evidence="7">SAOS 153D</strain>
    </source>
</reference>
<reference evidence="5" key="3">
    <citation type="submission" date="2024-05" db="EMBL/GenBank/DDBJ databases">
        <title>Yangia mangrovi SAOS 153D genome.</title>
        <authorList>
            <person name="Verma A."/>
            <person name="Pal Y."/>
            <person name="Sundharam S."/>
            <person name="Bisht B."/>
            <person name="Srinivasan K."/>
        </authorList>
    </citation>
    <scope>NUCLEOTIDE SEQUENCE</scope>
    <source>
        <strain evidence="5">SAOS 153D</strain>
    </source>
</reference>
<keyword evidence="2 3" id="KW-0732">Signal</keyword>
<evidence type="ECO:0000313" key="5">
    <source>
        <dbReference type="EMBL" id="MCT4372686.1"/>
    </source>
</evidence>
<evidence type="ECO:0000259" key="4">
    <source>
        <dbReference type="Pfam" id="PF09375"/>
    </source>
</evidence>
<dbReference type="InterPro" id="IPR034984">
    <property type="entry name" value="Imelysin-like_IPPA"/>
</dbReference>
<evidence type="ECO:0000256" key="1">
    <source>
        <dbReference type="ARBA" id="ARBA00004196"/>
    </source>
</evidence>
<dbReference type="Pfam" id="PF09375">
    <property type="entry name" value="Peptidase_M75"/>
    <property type="match status" value="1"/>
</dbReference>